<organism evidence="2 3">
    <name type="scientific">Bacillus bingmayongensis</name>
    <dbReference type="NCBI Taxonomy" id="1150157"/>
    <lineage>
        <taxon>Bacteria</taxon>
        <taxon>Bacillati</taxon>
        <taxon>Bacillota</taxon>
        <taxon>Bacilli</taxon>
        <taxon>Bacillales</taxon>
        <taxon>Bacillaceae</taxon>
        <taxon>Bacillus</taxon>
    </lineage>
</organism>
<comment type="caution">
    <text evidence="2">The sequence shown here is derived from an EMBL/GenBank/DDBJ whole genome shotgun (WGS) entry which is preliminary data.</text>
</comment>
<gene>
    <name evidence="2" type="ORF">U2I54_19990</name>
</gene>
<reference evidence="3" key="1">
    <citation type="submission" date="2023-11" db="EMBL/GenBank/DDBJ databases">
        <title>Genome Sequence of Bacillus pseudomycoides stain BUPM19.</title>
        <authorList>
            <person name="Farhat A."/>
        </authorList>
    </citation>
    <scope>NUCLEOTIDE SEQUENCE [LARGE SCALE GENOMIC DNA]</scope>
    <source>
        <strain evidence="3">BUPM19</strain>
    </source>
</reference>
<feature type="region of interest" description="Disordered" evidence="1">
    <location>
        <begin position="73"/>
        <end position="98"/>
    </location>
</feature>
<dbReference type="Proteomes" id="UP001291930">
    <property type="component" value="Unassembled WGS sequence"/>
</dbReference>
<proteinExistence type="predicted"/>
<protein>
    <submittedName>
        <fullName evidence="2">Uncharacterized protein</fullName>
    </submittedName>
</protein>
<sequence length="120" mass="13985">MTDVEKEQLTIQLERYRESHEELIELRKREALREKGFTGQDVENAIGQLSGETKEEIETSLKDLMVRLRIEERKQGADPNPGNGLRYTPPSINPTDIGRKMYERVKENKSSVRSIREIKE</sequence>
<evidence type="ECO:0000313" key="2">
    <source>
        <dbReference type="EMBL" id="MDZ5609280.1"/>
    </source>
</evidence>
<evidence type="ECO:0000256" key="1">
    <source>
        <dbReference type="SAM" id="MobiDB-lite"/>
    </source>
</evidence>
<dbReference type="RefSeq" id="WP_374218794.1">
    <property type="nucleotide sequence ID" value="NZ_JAXOVW010000056.1"/>
</dbReference>
<accession>A0ABU5K0U0</accession>
<evidence type="ECO:0000313" key="3">
    <source>
        <dbReference type="Proteomes" id="UP001291930"/>
    </source>
</evidence>
<dbReference type="EMBL" id="JAXOVW010000056">
    <property type="protein sequence ID" value="MDZ5609280.1"/>
    <property type="molecule type" value="Genomic_DNA"/>
</dbReference>
<name>A0ABU5K0U0_9BACI</name>
<keyword evidence="3" id="KW-1185">Reference proteome</keyword>